<name>A0ACB9QJ35_9MYRT</name>
<gene>
    <name evidence="1" type="ORF">MLD38_022223</name>
</gene>
<comment type="caution">
    <text evidence="1">The sequence shown here is derived from an EMBL/GenBank/DDBJ whole genome shotgun (WGS) entry which is preliminary data.</text>
</comment>
<keyword evidence="2" id="KW-1185">Reference proteome</keyword>
<dbReference type="Proteomes" id="UP001057402">
    <property type="component" value="Chromosome 6"/>
</dbReference>
<dbReference type="EMBL" id="CM042885">
    <property type="protein sequence ID" value="KAI4366336.1"/>
    <property type="molecule type" value="Genomic_DNA"/>
</dbReference>
<organism evidence="1 2">
    <name type="scientific">Melastoma candidum</name>
    <dbReference type="NCBI Taxonomy" id="119954"/>
    <lineage>
        <taxon>Eukaryota</taxon>
        <taxon>Viridiplantae</taxon>
        <taxon>Streptophyta</taxon>
        <taxon>Embryophyta</taxon>
        <taxon>Tracheophyta</taxon>
        <taxon>Spermatophyta</taxon>
        <taxon>Magnoliopsida</taxon>
        <taxon>eudicotyledons</taxon>
        <taxon>Gunneridae</taxon>
        <taxon>Pentapetalae</taxon>
        <taxon>rosids</taxon>
        <taxon>malvids</taxon>
        <taxon>Myrtales</taxon>
        <taxon>Melastomataceae</taxon>
        <taxon>Melastomatoideae</taxon>
        <taxon>Melastomateae</taxon>
        <taxon>Melastoma</taxon>
    </lineage>
</organism>
<sequence length="101" mass="11176">MSSSSSFSLDETAPFLRLLLYGTAMSGVGIYGLIIAVIISTGINPKAKSYYLFDVYAHLSSGSRLRTCRAFSGYGDWDCRGCRREVYDLSFSPVDLIWIVV</sequence>
<reference evidence="2" key="1">
    <citation type="journal article" date="2023" name="Front. Plant Sci.">
        <title>Chromosomal-level genome assembly of Melastoma candidum provides insights into trichome evolution.</title>
        <authorList>
            <person name="Zhong Y."/>
            <person name="Wu W."/>
            <person name="Sun C."/>
            <person name="Zou P."/>
            <person name="Liu Y."/>
            <person name="Dai S."/>
            <person name="Zhou R."/>
        </authorList>
    </citation>
    <scope>NUCLEOTIDE SEQUENCE [LARGE SCALE GENOMIC DNA]</scope>
</reference>
<protein>
    <submittedName>
        <fullName evidence="1">Uncharacterized protein</fullName>
    </submittedName>
</protein>
<accession>A0ACB9QJ35</accession>
<evidence type="ECO:0000313" key="1">
    <source>
        <dbReference type="EMBL" id="KAI4366336.1"/>
    </source>
</evidence>
<proteinExistence type="predicted"/>
<evidence type="ECO:0000313" key="2">
    <source>
        <dbReference type="Proteomes" id="UP001057402"/>
    </source>
</evidence>